<dbReference type="Gene3D" id="3.40.250.10">
    <property type="entry name" value="Rhodanese-like domain"/>
    <property type="match status" value="1"/>
</dbReference>
<dbReference type="PROSITE" id="PS50206">
    <property type="entry name" value="RHODANESE_3"/>
    <property type="match status" value="1"/>
</dbReference>
<dbReference type="RefSeq" id="WP_135943836.1">
    <property type="nucleotide sequence ID" value="NZ_BMEI01000001.1"/>
</dbReference>
<dbReference type="AlphaFoldDB" id="A0A4V3RZK5"/>
<protein>
    <submittedName>
        <fullName evidence="2">Rhodanese-like domain-containing protein</fullName>
    </submittedName>
</protein>
<dbReference type="Proteomes" id="UP000305451">
    <property type="component" value="Unassembled WGS sequence"/>
</dbReference>
<feature type="domain" description="Rhodanese" evidence="1">
    <location>
        <begin position="19"/>
        <end position="107"/>
    </location>
</feature>
<reference evidence="2 3" key="1">
    <citation type="journal article" date="2013" name="Int. J. Syst. Evol. Microbiol.">
        <title>Marinicauda pacifica gen. nov., sp. nov., a prosthecate alphaproteobacterium of the family Hyphomonadaceae isolated from deep seawater.</title>
        <authorList>
            <person name="Zhang X.Y."/>
            <person name="Li G.W."/>
            <person name="Wang C.S."/>
            <person name="Zhang Y.J."/>
            <person name="Xu X.W."/>
            <person name="Li H."/>
            <person name="Liu A."/>
            <person name="Liu C."/>
            <person name="Xie B.B."/>
            <person name="Qin Q.L."/>
            <person name="Xu Z."/>
            <person name="Chen X.L."/>
            <person name="Zhou B.C."/>
            <person name="Zhang Y.Z."/>
        </authorList>
    </citation>
    <scope>NUCLEOTIDE SEQUENCE [LARGE SCALE GENOMIC DNA]</scope>
    <source>
        <strain evidence="2 3">P-1 km-3</strain>
    </source>
</reference>
<dbReference type="CDD" id="cd00158">
    <property type="entry name" value="RHOD"/>
    <property type="match status" value="1"/>
</dbReference>
<evidence type="ECO:0000259" key="1">
    <source>
        <dbReference type="PROSITE" id="PS50206"/>
    </source>
</evidence>
<dbReference type="SMART" id="SM00450">
    <property type="entry name" value="RHOD"/>
    <property type="match status" value="1"/>
</dbReference>
<dbReference type="Pfam" id="PF00581">
    <property type="entry name" value="Rhodanese"/>
    <property type="match status" value="1"/>
</dbReference>
<organism evidence="2 3">
    <name type="scientific">Marinicauda pacifica</name>
    <dbReference type="NCBI Taxonomy" id="1133559"/>
    <lineage>
        <taxon>Bacteria</taxon>
        <taxon>Pseudomonadati</taxon>
        <taxon>Pseudomonadota</taxon>
        <taxon>Alphaproteobacteria</taxon>
        <taxon>Maricaulales</taxon>
        <taxon>Maricaulaceae</taxon>
        <taxon>Marinicauda</taxon>
    </lineage>
</organism>
<proteinExistence type="predicted"/>
<keyword evidence="3" id="KW-1185">Reference proteome</keyword>
<accession>A0A4V3RZK5</accession>
<evidence type="ECO:0000313" key="3">
    <source>
        <dbReference type="Proteomes" id="UP000305451"/>
    </source>
</evidence>
<evidence type="ECO:0000313" key="2">
    <source>
        <dbReference type="EMBL" id="TGY94639.1"/>
    </source>
</evidence>
<dbReference type="PANTHER" id="PTHR44086:SF10">
    <property type="entry name" value="THIOSULFATE SULFURTRANSFERASE_RHODANESE-LIKE DOMAIN-CONTAINING PROTEIN 3"/>
    <property type="match status" value="1"/>
</dbReference>
<comment type="caution">
    <text evidence="2">The sequence shown here is derived from an EMBL/GenBank/DDBJ whole genome shotgun (WGS) entry which is preliminary data.</text>
</comment>
<dbReference type="InterPro" id="IPR001763">
    <property type="entry name" value="Rhodanese-like_dom"/>
</dbReference>
<dbReference type="GO" id="GO:0004792">
    <property type="term" value="F:thiosulfate-cyanide sulfurtransferase activity"/>
    <property type="evidence" value="ECO:0007669"/>
    <property type="project" value="TreeGrafter"/>
</dbReference>
<sequence>MNSDTLDDLSPAEVARALEANEILLVDVREAHEYGTERIPGALLMPLSTFDPHALPVDSPRRVVLHCAAGKRSAMAAEMAQQAGIAVNAHMGEGMMGWKQAGLAVLQIQPSTGQMVRSKS</sequence>
<dbReference type="PANTHER" id="PTHR44086">
    <property type="entry name" value="THIOSULFATE SULFURTRANSFERASE RDL2, MITOCHONDRIAL-RELATED"/>
    <property type="match status" value="1"/>
</dbReference>
<dbReference type="EMBL" id="SRXV01000001">
    <property type="protein sequence ID" value="TGY94639.1"/>
    <property type="molecule type" value="Genomic_DNA"/>
</dbReference>
<dbReference type="OrthoDB" id="9807812at2"/>
<dbReference type="SUPFAM" id="SSF52821">
    <property type="entry name" value="Rhodanese/Cell cycle control phosphatase"/>
    <property type="match status" value="1"/>
</dbReference>
<name>A0A4V3RZK5_9PROT</name>
<dbReference type="InterPro" id="IPR036873">
    <property type="entry name" value="Rhodanese-like_dom_sf"/>
</dbReference>
<gene>
    <name evidence="2" type="ORF">E5162_05040</name>
</gene>